<name>A0ABW7P7Q1_9ACTN</name>
<evidence type="ECO:0000313" key="4">
    <source>
        <dbReference type="Proteomes" id="UP001610631"/>
    </source>
</evidence>
<dbReference type="EMBL" id="JBBDHD010000007">
    <property type="protein sequence ID" value="MFH7594363.1"/>
    <property type="molecule type" value="Genomic_DNA"/>
</dbReference>
<accession>A0ABW7P7Q1</accession>
<sequence length="276" mass="29232">MPGAGDHTRLRRPEDWLPDGVATRLANRPSPPAPVPTVVEGAAPPLPVAQPTVPARPLYAPAGTFNAPYAAPPTPPPMPAPAPSPQPFVVIPRPPGSNRNAVVLISVLGGLFFLLAGCMAVLSNIDGKSSGDSADAAPRATSTAPRPDPKPVEYKGFNLPDNYDVSFADDQPVPRQNHGDLRYLCYSKICGFHSNSDAKLARLDSGTEGSLQACRQETRFTSEIPVAAISRGDGICVRTSQGTIALVVYRGRSAEDDPSTYATLDMTVWRGADRKD</sequence>
<keyword evidence="2" id="KW-0472">Membrane</keyword>
<feature type="compositionally biased region" description="Basic and acidic residues" evidence="1">
    <location>
        <begin position="1"/>
        <end position="15"/>
    </location>
</feature>
<feature type="region of interest" description="Disordered" evidence="1">
    <location>
        <begin position="128"/>
        <end position="155"/>
    </location>
</feature>
<evidence type="ECO:0000313" key="3">
    <source>
        <dbReference type="EMBL" id="MFH7594363.1"/>
    </source>
</evidence>
<organism evidence="3 4">
    <name type="scientific">Streptomyces racemochromogenes</name>
    <dbReference type="NCBI Taxonomy" id="67353"/>
    <lineage>
        <taxon>Bacteria</taxon>
        <taxon>Bacillati</taxon>
        <taxon>Actinomycetota</taxon>
        <taxon>Actinomycetes</taxon>
        <taxon>Kitasatosporales</taxon>
        <taxon>Streptomycetaceae</taxon>
        <taxon>Streptomyces</taxon>
    </lineage>
</organism>
<feature type="compositionally biased region" description="Low complexity" evidence="1">
    <location>
        <begin position="133"/>
        <end position="145"/>
    </location>
</feature>
<keyword evidence="2" id="KW-1133">Transmembrane helix</keyword>
<feature type="transmembrane region" description="Helical" evidence="2">
    <location>
        <begin position="101"/>
        <end position="122"/>
    </location>
</feature>
<dbReference type="RefSeq" id="WP_395508296.1">
    <property type="nucleotide sequence ID" value="NZ_JBBDHD010000007.1"/>
</dbReference>
<evidence type="ECO:0000256" key="2">
    <source>
        <dbReference type="SAM" id="Phobius"/>
    </source>
</evidence>
<keyword evidence="2" id="KW-0812">Transmembrane</keyword>
<proteinExistence type="predicted"/>
<dbReference type="Proteomes" id="UP001610631">
    <property type="component" value="Unassembled WGS sequence"/>
</dbReference>
<evidence type="ECO:0000256" key="1">
    <source>
        <dbReference type="SAM" id="MobiDB-lite"/>
    </source>
</evidence>
<feature type="region of interest" description="Disordered" evidence="1">
    <location>
        <begin position="1"/>
        <end position="39"/>
    </location>
</feature>
<comment type="caution">
    <text evidence="3">The sequence shown here is derived from an EMBL/GenBank/DDBJ whole genome shotgun (WGS) entry which is preliminary data.</text>
</comment>
<gene>
    <name evidence="3" type="ORF">WDV06_04560</name>
</gene>
<protein>
    <recommendedName>
        <fullName evidence="5">Serine/threonine protein kinase</fullName>
    </recommendedName>
</protein>
<reference evidence="3 4" key="1">
    <citation type="submission" date="2024-03" db="EMBL/GenBank/DDBJ databases">
        <title>Whole genome sequencing of Streptomyces racemochromogenes, to identify antimicrobial biosynthetic gene clusters.</title>
        <authorList>
            <person name="Suryawanshi P."/>
            <person name="Krishnaraj P.U."/>
            <person name="Arun Y.P."/>
            <person name="Suryawanshi M.P."/>
            <person name="Rakshit O."/>
        </authorList>
    </citation>
    <scope>NUCLEOTIDE SEQUENCE [LARGE SCALE GENOMIC DNA]</scope>
    <source>
        <strain evidence="3 4">AUDT626</strain>
    </source>
</reference>
<keyword evidence="4" id="KW-1185">Reference proteome</keyword>
<evidence type="ECO:0008006" key="5">
    <source>
        <dbReference type="Google" id="ProtNLM"/>
    </source>
</evidence>